<dbReference type="CDD" id="cd03254">
    <property type="entry name" value="ABCC_Glucan_exporter_like"/>
    <property type="match status" value="1"/>
</dbReference>
<gene>
    <name evidence="12" type="primary">yfiC</name>
    <name evidence="12" type="ORF">SPIROBIBN47_210079</name>
</gene>
<dbReference type="PROSITE" id="PS50929">
    <property type="entry name" value="ABC_TM1F"/>
    <property type="match status" value="1"/>
</dbReference>
<dbReference type="Pfam" id="PF00664">
    <property type="entry name" value="ABC_membrane"/>
    <property type="match status" value="1"/>
</dbReference>
<dbReference type="GO" id="GO:0015421">
    <property type="term" value="F:ABC-type oligopeptide transporter activity"/>
    <property type="evidence" value="ECO:0007669"/>
    <property type="project" value="TreeGrafter"/>
</dbReference>
<feature type="transmembrane region" description="Helical" evidence="9">
    <location>
        <begin position="270"/>
        <end position="290"/>
    </location>
</feature>
<dbReference type="GO" id="GO:0005524">
    <property type="term" value="F:ATP binding"/>
    <property type="evidence" value="ECO:0007669"/>
    <property type="project" value="UniProtKB-KW"/>
</dbReference>
<protein>
    <submittedName>
        <fullName evidence="12">Uncharacterized ABC transporter ATP-binding protein YfiC</fullName>
    </submittedName>
</protein>
<dbReference type="SUPFAM" id="SSF90123">
    <property type="entry name" value="ABC transporter transmembrane region"/>
    <property type="match status" value="1"/>
</dbReference>
<reference evidence="12" key="1">
    <citation type="submission" date="2017-02" db="EMBL/GenBank/DDBJ databases">
        <authorList>
            <person name="Regsiter A."/>
            <person name="William W."/>
        </authorList>
    </citation>
    <scope>NUCLEOTIDE SEQUENCE</scope>
    <source>
        <strain evidence="12">Bib</strain>
    </source>
</reference>
<name>A0A3P3XHD9_9SPIR</name>
<dbReference type="GO" id="GO:0016887">
    <property type="term" value="F:ATP hydrolysis activity"/>
    <property type="evidence" value="ECO:0007669"/>
    <property type="project" value="InterPro"/>
</dbReference>
<dbReference type="AlphaFoldDB" id="A0A3P3XHD9"/>
<dbReference type="InterPro" id="IPR011527">
    <property type="entry name" value="ABC1_TM_dom"/>
</dbReference>
<evidence type="ECO:0000313" key="12">
    <source>
        <dbReference type="EMBL" id="SLM11808.1"/>
    </source>
</evidence>
<keyword evidence="6 12" id="KW-0067">ATP-binding</keyword>
<dbReference type="SUPFAM" id="SSF52540">
    <property type="entry name" value="P-loop containing nucleoside triphosphate hydrolases"/>
    <property type="match status" value="1"/>
</dbReference>
<sequence>MAYETTPSVQDVRASFQRRAGRPAKFEKAADPRKAMVRLLKYLGPFKSLLILVVGFIVLYSLLGLAGPYLMGRAIDKSIGGKDLHGLLVTALLMLAAYFLSNFFNIIANLIMARISQNALKNLRGDLFAHIQTLSMRFFDTHPAGGLMSRLTNDIDAINQTVSQNIISLIASILTMIGILASMFILNHWLALASLVVIPIMYWFSNFIAKYTRKGFRELQKDLGELNAVAEETVSGFKVIKAFRRNESAIETFRQKNNAVFKSAVYANSYAMLLMPLTGVLGSFFVIVLASLGGWLALKELVSIGMIATFINYAQNFTSPLRQLSNLYNSIQAALAGAERVFEIIDTKPETPDLPDAVPAGRFKGEVSLRNVVFGYNPERVIIRNFSLEIPAGQTIALVGPTGAGKTTITNLLTRFYDIQEGQIRIDGIDIRAIRKADLRRNLALVLQDTFLFADTILENIRFGRLDATDEECFEAARMAEADHFIRQLPRGYHTNLSERAGNLSQGQRQLLSIARAILANPSILILDEATSSVDTRTELRIQKALLRLMEGRTSIVIAHRLSTIRDADSIVVINNGEIVEQGNHEELLERRGFYHHLYMSQFKGNEI</sequence>
<dbReference type="FunFam" id="3.40.50.300:FF:000287">
    <property type="entry name" value="Multidrug ABC transporter ATP-binding protein"/>
    <property type="match status" value="1"/>
</dbReference>
<feature type="transmembrane region" description="Helical" evidence="9">
    <location>
        <begin position="91"/>
        <end position="112"/>
    </location>
</feature>
<dbReference type="InterPro" id="IPR039421">
    <property type="entry name" value="Type_1_exporter"/>
</dbReference>
<evidence type="ECO:0000256" key="1">
    <source>
        <dbReference type="ARBA" id="ARBA00004651"/>
    </source>
</evidence>
<feature type="transmembrane region" description="Helical" evidence="9">
    <location>
        <begin position="191"/>
        <end position="209"/>
    </location>
</feature>
<dbReference type="InterPro" id="IPR027417">
    <property type="entry name" value="P-loop_NTPase"/>
</dbReference>
<dbReference type="PANTHER" id="PTHR43394">
    <property type="entry name" value="ATP-DEPENDENT PERMEASE MDL1, MITOCHONDRIAL"/>
    <property type="match status" value="1"/>
</dbReference>
<organism evidence="12">
    <name type="scientific">uncultured spirochete</name>
    <dbReference type="NCBI Taxonomy" id="156406"/>
    <lineage>
        <taxon>Bacteria</taxon>
        <taxon>Pseudomonadati</taxon>
        <taxon>Spirochaetota</taxon>
        <taxon>Spirochaetia</taxon>
        <taxon>Spirochaetales</taxon>
        <taxon>environmental samples</taxon>
    </lineage>
</organism>
<feature type="transmembrane region" description="Helical" evidence="9">
    <location>
        <begin position="49"/>
        <end position="71"/>
    </location>
</feature>
<keyword evidence="2" id="KW-0813">Transport</keyword>
<feature type="transmembrane region" description="Helical" evidence="9">
    <location>
        <begin position="166"/>
        <end position="185"/>
    </location>
</feature>
<evidence type="ECO:0000256" key="9">
    <source>
        <dbReference type="SAM" id="Phobius"/>
    </source>
</evidence>
<dbReference type="SMART" id="SM00382">
    <property type="entry name" value="AAA"/>
    <property type="match status" value="1"/>
</dbReference>
<feature type="domain" description="ABC transmembrane type-1" evidence="11">
    <location>
        <begin position="51"/>
        <end position="333"/>
    </location>
</feature>
<dbReference type="Gene3D" id="1.20.1560.10">
    <property type="entry name" value="ABC transporter type 1, transmembrane domain"/>
    <property type="match status" value="1"/>
</dbReference>
<dbReference type="InterPro" id="IPR036640">
    <property type="entry name" value="ABC1_TM_sf"/>
</dbReference>
<keyword evidence="8 9" id="KW-0472">Membrane</keyword>
<evidence type="ECO:0000259" key="11">
    <source>
        <dbReference type="PROSITE" id="PS50929"/>
    </source>
</evidence>
<dbReference type="InterPro" id="IPR003439">
    <property type="entry name" value="ABC_transporter-like_ATP-bd"/>
</dbReference>
<keyword evidence="7 9" id="KW-1133">Transmembrane helix</keyword>
<keyword evidence="5" id="KW-0547">Nucleotide-binding</keyword>
<dbReference type="FunFam" id="1.20.1560.10:FF:000011">
    <property type="entry name" value="Multidrug ABC transporter ATP-binding protein"/>
    <property type="match status" value="1"/>
</dbReference>
<dbReference type="PANTHER" id="PTHR43394:SF1">
    <property type="entry name" value="ATP-BINDING CASSETTE SUB-FAMILY B MEMBER 10, MITOCHONDRIAL"/>
    <property type="match status" value="1"/>
</dbReference>
<accession>A0A3P3XHD9</accession>
<evidence type="ECO:0000256" key="2">
    <source>
        <dbReference type="ARBA" id="ARBA00022448"/>
    </source>
</evidence>
<dbReference type="GO" id="GO:0005886">
    <property type="term" value="C:plasma membrane"/>
    <property type="evidence" value="ECO:0007669"/>
    <property type="project" value="UniProtKB-SubCell"/>
</dbReference>
<dbReference type="PROSITE" id="PS50893">
    <property type="entry name" value="ABC_TRANSPORTER_2"/>
    <property type="match status" value="1"/>
</dbReference>
<evidence type="ECO:0000256" key="8">
    <source>
        <dbReference type="ARBA" id="ARBA00023136"/>
    </source>
</evidence>
<proteinExistence type="predicted"/>
<dbReference type="EMBL" id="FWDM01000014">
    <property type="protein sequence ID" value="SLM11808.1"/>
    <property type="molecule type" value="Genomic_DNA"/>
</dbReference>
<feature type="domain" description="ABC transporter" evidence="10">
    <location>
        <begin position="367"/>
        <end position="601"/>
    </location>
</feature>
<dbReference type="InterPro" id="IPR003593">
    <property type="entry name" value="AAA+_ATPase"/>
</dbReference>
<dbReference type="PROSITE" id="PS00211">
    <property type="entry name" value="ABC_TRANSPORTER_1"/>
    <property type="match status" value="1"/>
</dbReference>
<evidence type="ECO:0000256" key="6">
    <source>
        <dbReference type="ARBA" id="ARBA00022840"/>
    </source>
</evidence>
<evidence type="ECO:0000259" key="10">
    <source>
        <dbReference type="PROSITE" id="PS50893"/>
    </source>
</evidence>
<evidence type="ECO:0000256" key="4">
    <source>
        <dbReference type="ARBA" id="ARBA00022692"/>
    </source>
</evidence>
<evidence type="ECO:0000256" key="3">
    <source>
        <dbReference type="ARBA" id="ARBA00022475"/>
    </source>
</evidence>
<dbReference type="InterPro" id="IPR017871">
    <property type="entry name" value="ABC_transporter-like_CS"/>
</dbReference>
<dbReference type="Gene3D" id="3.40.50.300">
    <property type="entry name" value="P-loop containing nucleotide triphosphate hydrolases"/>
    <property type="match status" value="1"/>
</dbReference>
<dbReference type="CDD" id="cd18547">
    <property type="entry name" value="ABC_6TM_Tm288_like"/>
    <property type="match status" value="1"/>
</dbReference>
<keyword evidence="4 9" id="KW-0812">Transmembrane</keyword>
<comment type="subcellular location">
    <subcellularLocation>
        <location evidence="1">Cell membrane</location>
        <topology evidence="1">Multi-pass membrane protein</topology>
    </subcellularLocation>
</comment>
<evidence type="ECO:0000256" key="5">
    <source>
        <dbReference type="ARBA" id="ARBA00022741"/>
    </source>
</evidence>
<dbReference type="Pfam" id="PF00005">
    <property type="entry name" value="ABC_tran"/>
    <property type="match status" value="1"/>
</dbReference>
<keyword evidence="3" id="KW-1003">Cell membrane</keyword>
<evidence type="ECO:0000256" key="7">
    <source>
        <dbReference type="ARBA" id="ARBA00022989"/>
    </source>
</evidence>